<sequence length="65" mass="7519">MGLIRCTNILFYFCSQAPLLEKSVSLQRFSIIENRQAAVDGLFTWHQKEGYTTLMSSHNQKKIKP</sequence>
<dbReference type="AlphaFoldDB" id="A0A2N6Q6Y9"/>
<evidence type="ECO:0000313" key="1">
    <source>
        <dbReference type="EMBL" id="PMC10770.1"/>
    </source>
</evidence>
<comment type="caution">
    <text evidence="1">The sequence shown here is derived from an EMBL/GenBank/DDBJ whole genome shotgun (WGS) entry which is preliminary data.</text>
</comment>
<name>A0A2N6Q6Y9_9BACT</name>
<dbReference type="Proteomes" id="UP000235661">
    <property type="component" value="Unassembled WGS sequence"/>
</dbReference>
<evidence type="ECO:0000313" key="2">
    <source>
        <dbReference type="Proteomes" id="UP000235661"/>
    </source>
</evidence>
<dbReference type="EMBL" id="PNGI01000005">
    <property type="protein sequence ID" value="PMC10770.1"/>
    <property type="molecule type" value="Genomic_DNA"/>
</dbReference>
<gene>
    <name evidence="1" type="ORF">CJ232_03460</name>
</gene>
<proteinExistence type="predicted"/>
<organism evidence="1 2">
    <name type="scientific">Hoylesella timonensis</name>
    <dbReference type="NCBI Taxonomy" id="386414"/>
    <lineage>
        <taxon>Bacteria</taxon>
        <taxon>Pseudomonadati</taxon>
        <taxon>Bacteroidota</taxon>
        <taxon>Bacteroidia</taxon>
        <taxon>Bacteroidales</taxon>
        <taxon>Prevotellaceae</taxon>
        <taxon>Hoylesella</taxon>
    </lineage>
</organism>
<protein>
    <submittedName>
        <fullName evidence="1">Uncharacterized protein</fullName>
    </submittedName>
</protein>
<reference evidence="1 2" key="1">
    <citation type="submission" date="2017-09" db="EMBL/GenBank/DDBJ databases">
        <title>Bacterial strain isolated from the female urinary microbiota.</title>
        <authorList>
            <person name="Thomas-White K."/>
            <person name="Kumar N."/>
            <person name="Forster S."/>
            <person name="Putonti C."/>
            <person name="Lawley T."/>
            <person name="Wolfe A.J."/>
        </authorList>
    </citation>
    <scope>NUCLEOTIDE SEQUENCE [LARGE SCALE GENOMIC DNA]</scope>
    <source>
        <strain evidence="1 2">UMB0818</strain>
    </source>
</reference>
<accession>A0A2N6Q6Y9</accession>